<dbReference type="GO" id="GO:0005886">
    <property type="term" value="C:plasma membrane"/>
    <property type="evidence" value="ECO:0007669"/>
    <property type="project" value="UniProtKB-SubCell"/>
</dbReference>
<evidence type="ECO:0000256" key="2">
    <source>
        <dbReference type="ARBA" id="ARBA00022448"/>
    </source>
</evidence>
<keyword evidence="4 7" id="KW-0812">Transmembrane</keyword>
<feature type="domain" description="ABC transmembrane type-1" evidence="8">
    <location>
        <begin position="106"/>
        <end position="308"/>
    </location>
</feature>
<keyword evidence="10" id="KW-1185">Reference proteome</keyword>
<evidence type="ECO:0000256" key="4">
    <source>
        <dbReference type="ARBA" id="ARBA00022692"/>
    </source>
</evidence>
<name>A0A2U3AJ87_9BACL</name>
<feature type="transmembrane region" description="Helical" evidence="7">
    <location>
        <begin position="141"/>
        <end position="162"/>
    </location>
</feature>
<dbReference type="EMBL" id="QFVR01000019">
    <property type="protein sequence ID" value="PWI24605.1"/>
    <property type="molecule type" value="Genomic_DNA"/>
</dbReference>
<evidence type="ECO:0000256" key="3">
    <source>
        <dbReference type="ARBA" id="ARBA00022475"/>
    </source>
</evidence>
<comment type="subcellular location">
    <subcellularLocation>
        <location evidence="1 7">Cell membrane</location>
        <topology evidence="1 7">Multi-pass membrane protein</topology>
    </subcellularLocation>
</comment>
<dbReference type="GO" id="GO:0055085">
    <property type="term" value="P:transmembrane transport"/>
    <property type="evidence" value="ECO:0007669"/>
    <property type="project" value="InterPro"/>
</dbReference>
<dbReference type="PANTHER" id="PTHR30465">
    <property type="entry name" value="INNER MEMBRANE ABC TRANSPORTER"/>
    <property type="match status" value="1"/>
</dbReference>
<protein>
    <submittedName>
        <fullName evidence="9">ABC transporter permease</fullName>
    </submittedName>
</protein>
<feature type="transmembrane region" description="Helical" evidence="7">
    <location>
        <begin position="20"/>
        <end position="41"/>
    </location>
</feature>
<accession>A0A2U3AJ87</accession>
<proteinExistence type="inferred from homology"/>
<evidence type="ECO:0000256" key="7">
    <source>
        <dbReference type="RuleBase" id="RU363032"/>
    </source>
</evidence>
<evidence type="ECO:0000256" key="5">
    <source>
        <dbReference type="ARBA" id="ARBA00022989"/>
    </source>
</evidence>
<evidence type="ECO:0000259" key="8">
    <source>
        <dbReference type="PROSITE" id="PS50928"/>
    </source>
</evidence>
<dbReference type="PANTHER" id="PTHR30465:SF0">
    <property type="entry name" value="OLIGOPEPTIDE TRANSPORT SYSTEM PERMEASE PROTEIN APPB"/>
    <property type="match status" value="1"/>
</dbReference>
<dbReference type="OrthoDB" id="401349at2"/>
<keyword evidence="6 7" id="KW-0472">Membrane</keyword>
<reference evidence="9 10" key="1">
    <citation type="submission" date="2018-05" db="EMBL/GenBank/DDBJ databases">
        <title>Kurthia sibirica genome sequence.</title>
        <authorList>
            <person name="Maclea K.S."/>
            <person name="Goen A.E."/>
        </authorList>
    </citation>
    <scope>NUCLEOTIDE SEQUENCE [LARGE SCALE GENOMIC DNA]</scope>
    <source>
        <strain evidence="9 10">ATCC 49154</strain>
    </source>
</reference>
<dbReference type="AlphaFoldDB" id="A0A2U3AJ87"/>
<dbReference type="InterPro" id="IPR000515">
    <property type="entry name" value="MetI-like"/>
</dbReference>
<keyword evidence="5 7" id="KW-1133">Transmembrane helix</keyword>
<dbReference type="Pfam" id="PF19300">
    <property type="entry name" value="BPD_transp_1_N"/>
    <property type="match status" value="1"/>
</dbReference>
<evidence type="ECO:0000313" key="10">
    <source>
        <dbReference type="Proteomes" id="UP000245938"/>
    </source>
</evidence>
<dbReference type="CDD" id="cd06261">
    <property type="entry name" value="TM_PBP2"/>
    <property type="match status" value="1"/>
</dbReference>
<dbReference type="InterPro" id="IPR035906">
    <property type="entry name" value="MetI-like_sf"/>
</dbReference>
<feature type="transmembrane region" description="Helical" evidence="7">
    <location>
        <begin position="114"/>
        <end position="134"/>
    </location>
</feature>
<keyword evidence="3" id="KW-1003">Cell membrane</keyword>
<feature type="transmembrane region" description="Helical" evidence="7">
    <location>
        <begin position="182"/>
        <end position="203"/>
    </location>
</feature>
<sequence length="324" mass="36106">MYGYLWLYKKPLRSYIYKRIISSIIVFFGVILFVFTLLFFAPKDTAENVLGKQATAEQKEAFNEQYHLNDSYSSRLKDNVKGLLTFNLGTSFEGEEQISTSIAQRFPITLKLTALAIILVVIIGIPVGVLAALRQQTLWDYGVMFAAIVGISMPGFWQGLILSMEFSIKQNIVPARYSPSDYLSIILPLIVLSTVSIATVARVTRATIVKIMDEQYIVSAQALGLAQQKIFFKYITRNALLPIVSIVLLQSGIMLGGTAVAEKLFKIDGIGNYMITKHLIPDVPAIMGGVVYIAFIVILINLLVDILFAWLNPHMHSDSKEVSR</sequence>
<dbReference type="SUPFAM" id="SSF161098">
    <property type="entry name" value="MetI-like"/>
    <property type="match status" value="1"/>
</dbReference>
<organism evidence="9 10">
    <name type="scientific">Kurthia sibirica</name>
    <dbReference type="NCBI Taxonomy" id="202750"/>
    <lineage>
        <taxon>Bacteria</taxon>
        <taxon>Bacillati</taxon>
        <taxon>Bacillota</taxon>
        <taxon>Bacilli</taxon>
        <taxon>Bacillales</taxon>
        <taxon>Caryophanaceae</taxon>
        <taxon>Kurthia</taxon>
    </lineage>
</organism>
<feature type="transmembrane region" description="Helical" evidence="7">
    <location>
        <begin position="285"/>
        <end position="311"/>
    </location>
</feature>
<dbReference type="Pfam" id="PF00528">
    <property type="entry name" value="BPD_transp_1"/>
    <property type="match status" value="1"/>
</dbReference>
<comment type="caution">
    <text evidence="9">The sequence shown here is derived from an EMBL/GenBank/DDBJ whole genome shotgun (WGS) entry which is preliminary data.</text>
</comment>
<evidence type="ECO:0000313" key="9">
    <source>
        <dbReference type="EMBL" id="PWI24605.1"/>
    </source>
</evidence>
<comment type="similarity">
    <text evidence="7">Belongs to the binding-protein-dependent transport system permease family.</text>
</comment>
<dbReference type="Proteomes" id="UP000245938">
    <property type="component" value="Unassembled WGS sequence"/>
</dbReference>
<keyword evidence="2 7" id="KW-0813">Transport</keyword>
<dbReference type="PROSITE" id="PS50928">
    <property type="entry name" value="ABC_TM1"/>
    <property type="match status" value="1"/>
</dbReference>
<evidence type="ECO:0000256" key="6">
    <source>
        <dbReference type="ARBA" id="ARBA00023136"/>
    </source>
</evidence>
<feature type="transmembrane region" description="Helical" evidence="7">
    <location>
        <begin position="239"/>
        <end position="265"/>
    </location>
</feature>
<dbReference type="InterPro" id="IPR045621">
    <property type="entry name" value="BPD_transp_1_N"/>
</dbReference>
<dbReference type="Gene3D" id="1.10.3720.10">
    <property type="entry name" value="MetI-like"/>
    <property type="match status" value="1"/>
</dbReference>
<evidence type="ECO:0000256" key="1">
    <source>
        <dbReference type="ARBA" id="ARBA00004651"/>
    </source>
</evidence>
<gene>
    <name evidence="9" type="ORF">DEX24_12700</name>
</gene>